<keyword evidence="7" id="KW-1185">Reference proteome</keyword>
<comment type="caution">
    <text evidence="6">The sequence shown here is derived from an EMBL/GenBank/DDBJ whole genome shotgun (WGS) entry which is preliminary data.</text>
</comment>
<dbReference type="SUPFAM" id="SSF56784">
    <property type="entry name" value="HAD-like"/>
    <property type="match status" value="1"/>
</dbReference>
<dbReference type="PANTHER" id="PTHR46193:SF18">
    <property type="entry name" value="HEXITOL PHOSPHATASE B"/>
    <property type="match status" value="1"/>
</dbReference>
<dbReference type="Proteomes" id="UP000287527">
    <property type="component" value="Unassembled WGS sequence"/>
</dbReference>
<protein>
    <submittedName>
        <fullName evidence="6">HAD family hydrolase</fullName>
    </submittedName>
</protein>
<evidence type="ECO:0000256" key="1">
    <source>
        <dbReference type="ARBA" id="ARBA00001946"/>
    </source>
</evidence>
<organism evidence="6 7">
    <name type="scientific">Flavobacterium cerinum</name>
    <dbReference type="NCBI Taxonomy" id="2502784"/>
    <lineage>
        <taxon>Bacteria</taxon>
        <taxon>Pseudomonadati</taxon>
        <taxon>Bacteroidota</taxon>
        <taxon>Flavobacteriia</taxon>
        <taxon>Flavobacteriales</taxon>
        <taxon>Flavobacteriaceae</taxon>
        <taxon>Flavobacterium</taxon>
    </lineage>
</organism>
<accession>A0A3S3R0E4</accession>
<dbReference type="SFLD" id="SFLDG01135">
    <property type="entry name" value="C1.5.6:_HAD__Beta-PGM__Phospha"/>
    <property type="match status" value="1"/>
</dbReference>
<dbReference type="AlphaFoldDB" id="A0A3S3R0E4"/>
<proteinExistence type="inferred from homology"/>
<dbReference type="GO" id="GO:0016787">
    <property type="term" value="F:hydrolase activity"/>
    <property type="evidence" value="ECO:0007669"/>
    <property type="project" value="UniProtKB-KW"/>
</dbReference>
<gene>
    <name evidence="6" type="ORF">EPI11_09225</name>
</gene>
<keyword evidence="4" id="KW-0460">Magnesium</keyword>
<dbReference type="SFLD" id="SFLDG01129">
    <property type="entry name" value="C1.5:_HAD__Beta-PGM__Phosphata"/>
    <property type="match status" value="1"/>
</dbReference>
<dbReference type="NCBIfam" id="TIGR01549">
    <property type="entry name" value="HAD-SF-IA-v1"/>
    <property type="match status" value="1"/>
</dbReference>
<dbReference type="RefSeq" id="WP_128389676.1">
    <property type="nucleotide sequence ID" value="NZ_SBII01000005.1"/>
</dbReference>
<dbReference type="EMBL" id="SBII01000005">
    <property type="protein sequence ID" value="RWX00447.1"/>
    <property type="molecule type" value="Genomic_DNA"/>
</dbReference>
<dbReference type="InterPro" id="IPR023198">
    <property type="entry name" value="PGP-like_dom2"/>
</dbReference>
<dbReference type="Gene3D" id="3.40.50.1000">
    <property type="entry name" value="HAD superfamily/HAD-like"/>
    <property type="match status" value="1"/>
</dbReference>
<evidence type="ECO:0000313" key="6">
    <source>
        <dbReference type="EMBL" id="RWX00447.1"/>
    </source>
</evidence>
<dbReference type="InterPro" id="IPR023214">
    <property type="entry name" value="HAD_sf"/>
</dbReference>
<comment type="cofactor">
    <cofactor evidence="1">
        <name>Mg(2+)</name>
        <dbReference type="ChEBI" id="CHEBI:18420"/>
    </cofactor>
</comment>
<dbReference type="InterPro" id="IPR041492">
    <property type="entry name" value="HAD_2"/>
</dbReference>
<dbReference type="Pfam" id="PF13419">
    <property type="entry name" value="HAD_2"/>
    <property type="match status" value="1"/>
</dbReference>
<keyword evidence="3" id="KW-0479">Metal-binding</keyword>
<dbReference type="PRINTS" id="PR00413">
    <property type="entry name" value="HADHALOGNASE"/>
</dbReference>
<comment type="similarity">
    <text evidence="2">Belongs to the HAD-like hydrolase superfamily. CbbY/CbbZ/Gph/YieH family.</text>
</comment>
<sequence length="218" mass="24717">MIKTVIFDMDGVVVNTEPIGYHANQLLYKSLNINVSDDVYHTFIGNSDKNIIQKLKNLYPIALSQEELLEENYRYFFDAFDTNEDLAMLPGVKDLIVDLYNNGMKLILASSASKRKIEKVFDRFDLHQYFDYKISGEDFEFSKPHPAIFQEAAAKSGFTKEECIIIEDSTNGIKAAKAAGIYCIGYAGEAAMGQDTFLADKVITDFKELNFETIRNIK</sequence>
<evidence type="ECO:0000256" key="4">
    <source>
        <dbReference type="ARBA" id="ARBA00022842"/>
    </source>
</evidence>
<keyword evidence="5" id="KW-0119">Carbohydrate metabolism</keyword>
<reference evidence="6 7" key="1">
    <citation type="submission" date="2019-01" db="EMBL/GenBank/DDBJ databases">
        <title>Flavobacterium sp. nov.,isolated from freshwater.</title>
        <authorList>
            <person name="Zhang R."/>
            <person name="Du Z.-J."/>
        </authorList>
    </citation>
    <scope>NUCLEOTIDE SEQUENCE [LARGE SCALE GENOMIC DNA]</scope>
    <source>
        <strain evidence="6 7">1E403</strain>
    </source>
</reference>
<dbReference type="InterPro" id="IPR006439">
    <property type="entry name" value="HAD-SF_hydro_IA"/>
</dbReference>
<dbReference type="NCBIfam" id="TIGR01509">
    <property type="entry name" value="HAD-SF-IA-v3"/>
    <property type="match status" value="1"/>
</dbReference>
<evidence type="ECO:0000256" key="2">
    <source>
        <dbReference type="ARBA" id="ARBA00006171"/>
    </source>
</evidence>
<dbReference type="GO" id="GO:0046872">
    <property type="term" value="F:metal ion binding"/>
    <property type="evidence" value="ECO:0007669"/>
    <property type="project" value="UniProtKB-KW"/>
</dbReference>
<evidence type="ECO:0000256" key="5">
    <source>
        <dbReference type="ARBA" id="ARBA00023277"/>
    </source>
</evidence>
<evidence type="ECO:0000256" key="3">
    <source>
        <dbReference type="ARBA" id="ARBA00022723"/>
    </source>
</evidence>
<dbReference type="InterPro" id="IPR036412">
    <property type="entry name" value="HAD-like_sf"/>
</dbReference>
<name>A0A3S3R0E4_9FLAO</name>
<dbReference type="InterPro" id="IPR051600">
    <property type="entry name" value="Beta-PGM-like"/>
</dbReference>
<dbReference type="SFLD" id="SFLDS00003">
    <property type="entry name" value="Haloacid_Dehalogenase"/>
    <property type="match status" value="1"/>
</dbReference>
<dbReference type="OrthoDB" id="9797743at2"/>
<evidence type="ECO:0000313" key="7">
    <source>
        <dbReference type="Proteomes" id="UP000287527"/>
    </source>
</evidence>
<keyword evidence="6" id="KW-0378">Hydrolase</keyword>
<dbReference type="Gene3D" id="1.10.150.240">
    <property type="entry name" value="Putative phosphatase, domain 2"/>
    <property type="match status" value="1"/>
</dbReference>
<dbReference type="PANTHER" id="PTHR46193">
    <property type="entry name" value="6-PHOSPHOGLUCONATE PHOSPHATASE"/>
    <property type="match status" value="1"/>
</dbReference>